<reference evidence="2 3" key="1">
    <citation type="submission" date="2017-10" db="EMBL/GenBank/DDBJ databases">
        <title>A novel species of cold-tolerant Malassezia isolated from bats.</title>
        <authorList>
            <person name="Lorch J.M."/>
            <person name="Palmer J.M."/>
            <person name="Vanderwolf K.J."/>
            <person name="Schmidt K.Z."/>
            <person name="Verant M.L."/>
            <person name="Weller T.J."/>
            <person name="Blehert D.S."/>
        </authorList>
    </citation>
    <scope>NUCLEOTIDE SEQUENCE [LARGE SCALE GENOMIC DNA]</scope>
    <source>
        <strain evidence="2 3">NWHC:44797-103</strain>
    </source>
</reference>
<protein>
    <recommendedName>
        <fullName evidence="1">Methyltransferase type 11 domain-containing protein</fullName>
    </recommendedName>
</protein>
<evidence type="ECO:0000259" key="1">
    <source>
        <dbReference type="Pfam" id="PF08241"/>
    </source>
</evidence>
<sequence>MTGPVRQTMYTHGYSDSVLASHRQRTAENSAGYLLPHLNKSMHLLDVGSGAATITTGFVPLVASVTALELKKEALDLTRQEAQRNGVEMDFALGDVHALPFADNTFDAVHVHQVLQHVADPILALKEMRRVVKPGGVVAARESDYEVFAWFPEDPLLSEWRQLYLDISRSNGGHPDAGRRLLYWAMVAGFTDIEPSAMSWCFATQPTRDYWGGMWERRILDSSIAEQARSRGVSQQKLEDISQAWARWKDTPYGWFMVPHAAILAYK</sequence>
<dbReference type="GO" id="GO:0008757">
    <property type="term" value="F:S-adenosylmethionine-dependent methyltransferase activity"/>
    <property type="evidence" value="ECO:0007669"/>
    <property type="project" value="InterPro"/>
</dbReference>
<organism evidence="2 3">
    <name type="scientific">Malassezia vespertilionis</name>
    <dbReference type="NCBI Taxonomy" id="2020962"/>
    <lineage>
        <taxon>Eukaryota</taxon>
        <taxon>Fungi</taxon>
        <taxon>Dikarya</taxon>
        <taxon>Basidiomycota</taxon>
        <taxon>Ustilaginomycotina</taxon>
        <taxon>Malasseziomycetes</taxon>
        <taxon>Malasseziales</taxon>
        <taxon>Malasseziaceae</taxon>
        <taxon>Malassezia</taxon>
    </lineage>
</organism>
<dbReference type="CDD" id="cd02440">
    <property type="entry name" value="AdoMet_MTases"/>
    <property type="match status" value="1"/>
</dbReference>
<dbReference type="SUPFAM" id="SSF53335">
    <property type="entry name" value="S-adenosyl-L-methionine-dependent methyltransferases"/>
    <property type="match status" value="1"/>
</dbReference>
<dbReference type="EMBL" id="KZ454994">
    <property type="protein sequence ID" value="PKI82729.1"/>
    <property type="molecule type" value="Genomic_DNA"/>
</dbReference>
<keyword evidence="3" id="KW-1185">Reference proteome</keyword>
<dbReference type="PANTHER" id="PTHR43591:SF24">
    <property type="entry name" value="2-METHOXY-6-POLYPRENYL-1,4-BENZOQUINOL METHYLASE, MITOCHONDRIAL"/>
    <property type="match status" value="1"/>
</dbReference>
<evidence type="ECO:0000313" key="3">
    <source>
        <dbReference type="Proteomes" id="UP000232875"/>
    </source>
</evidence>
<dbReference type="InterPro" id="IPR029063">
    <property type="entry name" value="SAM-dependent_MTases_sf"/>
</dbReference>
<dbReference type="OrthoDB" id="10017101at2759"/>
<proteinExistence type="predicted"/>
<feature type="domain" description="Methyltransferase type 11" evidence="1">
    <location>
        <begin position="45"/>
        <end position="139"/>
    </location>
</feature>
<accession>A0A2N1J862</accession>
<dbReference type="AlphaFoldDB" id="A0A2N1J862"/>
<dbReference type="PANTHER" id="PTHR43591">
    <property type="entry name" value="METHYLTRANSFERASE"/>
    <property type="match status" value="1"/>
</dbReference>
<name>A0A2N1J862_9BASI</name>
<dbReference type="Gene3D" id="3.40.50.150">
    <property type="entry name" value="Vaccinia Virus protein VP39"/>
    <property type="match status" value="1"/>
</dbReference>
<dbReference type="InterPro" id="IPR013216">
    <property type="entry name" value="Methyltransf_11"/>
</dbReference>
<dbReference type="Pfam" id="PF08241">
    <property type="entry name" value="Methyltransf_11"/>
    <property type="match status" value="1"/>
</dbReference>
<gene>
    <name evidence="2" type="ORF">MVES_003559</name>
</gene>
<evidence type="ECO:0000313" key="2">
    <source>
        <dbReference type="EMBL" id="PKI82729.1"/>
    </source>
</evidence>
<dbReference type="STRING" id="2020962.A0A2N1J862"/>
<dbReference type="Proteomes" id="UP000232875">
    <property type="component" value="Unassembled WGS sequence"/>
</dbReference>